<dbReference type="RefSeq" id="WP_158410934.1">
    <property type="nucleotide sequence ID" value="NZ_CP056023.1"/>
</dbReference>
<evidence type="ECO:0000313" key="1">
    <source>
        <dbReference type="EMBL" id="PIM87026.1"/>
    </source>
</evidence>
<reference evidence="1 2" key="1">
    <citation type="submission" date="2017-08" db="EMBL/GenBank/DDBJ databases">
        <title>Analysis of Fusobacterium persistence and antibiotic response in human colorectal.</title>
        <authorList>
            <person name="Bullman S."/>
        </authorList>
    </citation>
    <scope>NUCLEOTIDE SEQUENCE [LARGE SCALE GENOMIC DNA]</scope>
    <source>
        <strain evidence="1 2">P2_CP</strain>
    </source>
</reference>
<dbReference type="EMBL" id="NPND01000079">
    <property type="protein sequence ID" value="PIM87026.1"/>
    <property type="molecule type" value="Genomic_DNA"/>
</dbReference>
<name>A0A2G9F1I9_9FUSO</name>
<accession>A0A2G9F1I9</accession>
<dbReference type="Proteomes" id="UP000230719">
    <property type="component" value="Unassembled WGS sequence"/>
</dbReference>
<protein>
    <submittedName>
        <fullName evidence="1">Uncharacterized protein</fullName>
    </submittedName>
</protein>
<sequence length="61" mass="7331">MSVTMRIFYKLKLKKDGKIIKNSFKNDSLFCFMADLESNGQIEDEEKAYKIFYEEFKSYIL</sequence>
<organism evidence="1 2">
    <name type="scientific">Fusobacterium animalis</name>
    <dbReference type="NCBI Taxonomy" id="76859"/>
    <lineage>
        <taxon>Bacteria</taxon>
        <taxon>Fusobacteriati</taxon>
        <taxon>Fusobacteriota</taxon>
        <taxon>Fusobacteriia</taxon>
        <taxon>Fusobacteriales</taxon>
        <taxon>Fusobacteriaceae</taxon>
        <taxon>Fusobacterium</taxon>
    </lineage>
</organism>
<comment type="caution">
    <text evidence="1">The sequence shown here is derived from an EMBL/GenBank/DDBJ whole genome shotgun (WGS) entry which is preliminary data.</text>
</comment>
<dbReference type="AlphaFoldDB" id="A0A2G9F1I9"/>
<evidence type="ECO:0000313" key="2">
    <source>
        <dbReference type="Proteomes" id="UP000230719"/>
    </source>
</evidence>
<gene>
    <name evidence="1" type="ORF">CI114_11480</name>
</gene>
<proteinExistence type="predicted"/>